<accession>A0ACC0ZI54</accession>
<organism evidence="1 2">
    <name type="scientific">Pistacia integerrima</name>
    <dbReference type="NCBI Taxonomy" id="434235"/>
    <lineage>
        <taxon>Eukaryota</taxon>
        <taxon>Viridiplantae</taxon>
        <taxon>Streptophyta</taxon>
        <taxon>Embryophyta</taxon>
        <taxon>Tracheophyta</taxon>
        <taxon>Spermatophyta</taxon>
        <taxon>Magnoliopsida</taxon>
        <taxon>eudicotyledons</taxon>
        <taxon>Gunneridae</taxon>
        <taxon>Pentapetalae</taxon>
        <taxon>rosids</taxon>
        <taxon>malvids</taxon>
        <taxon>Sapindales</taxon>
        <taxon>Anacardiaceae</taxon>
        <taxon>Pistacia</taxon>
    </lineage>
</organism>
<reference evidence="2" key="1">
    <citation type="journal article" date="2023" name="G3 (Bethesda)">
        <title>Genome assembly and association tests identify interacting loci associated with vigor, precocity, and sex in interspecific pistachio rootstocks.</title>
        <authorList>
            <person name="Palmer W."/>
            <person name="Jacygrad E."/>
            <person name="Sagayaradj S."/>
            <person name="Cavanaugh K."/>
            <person name="Han R."/>
            <person name="Bertier L."/>
            <person name="Beede B."/>
            <person name="Kafkas S."/>
            <person name="Golino D."/>
            <person name="Preece J."/>
            <person name="Michelmore R."/>
        </authorList>
    </citation>
    <scope>NUCLEOTIDE SEQUENCE [LARGE SCALE GENOMIC DNA]</scope>
</reference>
<proteinExistence type="predicted"/>
<evidence type="ECO:0000313" key="1">
    <source>
        <dbReference type="EMBL" id="KAJ0052800.1"/>
    </source>
</evidence>
<dbReference type="Proteomes" id="UP001163603">
    <property type="component" value="Chromosome 1"/>
</dbReference>
<name>A0ACC0ZI54_9ROSI</name>
<dbReference type="EMBL" id="CM047736">
    <property type="protein sequence ID" value="KAJ0052800.1"/>
    <property type="molecule type" value="Genomic_DNA"/>
</dbReference>
<sequence>MPKPTTISSGRSWFKYFQYEEGRDSPAEARNVILVVVTLIAAVTFQAGVNIPGGVWQDKDDGHAPGFPFHFEIWVATAAMLVTYASTLYAVTPDDSVNLIYVLVASALPFVIRCLIHLFNKCITIFKSKSNIRTGEAQTPSP</sequence>
<evidence type="ECO:0000313" key="2">
    <source>
        <dbReference type="Proteomes" id="UP001163603"/>
    </source>
</evidence>
<protein>
    <submittedName>
        <fullName evidence="1">Uncharacterized protein</fullName>
    </submittedName>
</protein>
<keyword evidence="2" id="KW-1185">Reference proteome</keyword>
<gene>
    <name evidence="1" type="ORF">Pint_00078</name>
</gene>
<comment type="caution">
    <text evidence="1">The sequence shown here is derived from an EMBL/GenBank/DDBJ whole genome shotgun (WGS) entry which is preliminary data.</text>
</comment>